<feature type="transmembrane region" description="Helical" evidence="1">
    <location>
        <begin position="349"/>
        <end position="382"/>
    </location>
</feature>
<feature type="transmembrane region" description="Helical" evidence="1">
    <location>
        <begin position="320"/>
        <end position="342"/>
    </location>
</feature>
<evidence type="ECO:0000256" key="1">
    <source>
        <dbReference type="SAM" id="Phobius"/>
    </source>
</evidence>
<dbReference type="PANTHER" id="PTHR47027:SF20">
    <property type="entry name" value="REVERSE TRANSCRIPTASE-LIKE PROTEIN WITH RNA-DIRECTED DNA POLYMERASE DOMAIN"/>
    <property type="match status" value="1"/>
</dbReference>
<keyword evidence="1" id="KW-1133">Transmembrane helix</keyword>
<dbReference type="PANTHER" id="PTHR47027">
    <property type="entry name" value="REVERSE TRANSCRIPTASE DOMAIN-CONTAINING PROTEIN"/>
    <property type="match status" value="1"/>
</dbReference>
<proteinExistence type="predicted"/>
<feature type="transmembrane region" description="Helical" evidence="1">
    <location>
        <begin position="249"/>
        <end position="275"/>
    </location>
</feature>
<evidence type="ECO:0008006" key="4">
    <source>
        <dbReference type="Google" id="ProtNLM"/>
    </source>
</evidence>
<gene>
    <name evidence="2" type="ORF">ANN_22530</name>
</gene>
<protein>
    <recommendedName>
        <fullName evidence="4">Reverse transcriptase domain-containing protein</fullName>
    </recommendedName>
</protein>
<keyword evidence="1" id="KW-0812">Transmembrane</keyword>
<organism evidence="2 3">
    <name type="scientific">Periplaneta americana</name>
    <name type="common">American cockroach</name>
    <name type="synonym">Blatta americana</name>
    <dbReference type="NCBI Taxonomy" id="6978"/>
    <lineage>
        <taxon>Eukaryota</taxon>
        <taxon>Metazoa</taxon>
        <taxon>Ecdysozoa</taxon>
        <taxon>Arthropoda</taxon>
        <taxon>Hexapoda</taxon>
        <taxon>Insecta</taxon>
        <taxon>Pterygota</taxon>
        <taxon>Neoptera</taxon>
        <taxon>Polyneoptera</taxon>
        <taxon>Dictyoptera</taxon>
        <taxon>Blattodea</taxon>
        <taxon>Blattoidea</taxon>
        <taxon>Blattidae</taxon>
        <taxon>Blattinae</taxon>
        <taxon>Periplaneta</taxon>
    </lineage>
</organism>
<dbReference type="Pfam" id="PF01359">
    <property type="entry name" value="Transposase_1"/>
    <property type="match status" value="1"/>
</dbReference>
<name>A0ABQ8S8D7_PERAM</name>
<evidence type="ECO:0000313" key="2">
    <source>
        <dbReference type="EMBL" id="KAJ4430317.1"/>
    </source>
</evidence>
<feature type="transmembrane region" description="Helical" evidence="1">
    <location>
        <begin position="175"/>
        <end position="196"/>
    </location>
</feature>
<feature type="transmembrane region" description="Helical" evidence="1">
    <location>
        <begin position="296"/>
        <end position="314"/>
    </location>
</feature>
<dbReference type="Gene3D" id="3.30.420.10">
    <property type="entry name" value="Ribonuclease H-like superfamily/Ribonuclease H"/>
    <property type="match status" value="1"/>
</dbReference>
<reference evidence="2 3" key="1">
    <citation type="journal article" date="2022" name="Allergy">
        <title>Genome assembly and annotation of Periplaneta americana reveal a comprehensive cockroach allergen profile.</title>
        <authorList>
            <person name="Wang L."/>
            <person name="Xiong Q."/>
            <person name="Saelim N."/>
            <person name="Wang L."/>
            <person name="Nong W."/>
            <person name="Wan A.T."/>
            <person name="Shi M."/>
            <person name="Liu X."/>
            <person name="Cao Q."/>
            <person name="Hui J.H.L."/>
            <person name="Sookrung N."/>
            <person name="Leung T.F."/>
            <person name="Tungtrongchitr A."/>
            <person name="Tsui S.K.W."/>
        </authorList>
    </citation>
    <scope>NUCLEOTIDE SEQUENCE [LARGE SCALE GENOMIC DNA]</scope>
    <source>
        <strain evidence="2">PWHHKU_190912</strain>
    </source>
</reference>
<dbReference type="Proteomes" id="UP001148838">
    <property type="component" value="Unassembled WGS sequence"/>
</dbReference>
<dbReference type="EMBL" id="JAJSOF020000033">
    <property type="protein sequence ID" value="KAJ4430317.1"/>
    <property type="molecule type" value="Genomic_DNA"/>
</dbReference>
<evidence type="ECO:0000313" key="3">
    <source>
        <dbReference type="Proteomes" id="UP001148838"/>
    </source>
</evidence>
<comment type="caution">
    <text evidence="2">The sequence shown here is derived from an EMBL/GenBank/DDBJ whole genome shotgun (WGS) entry which is preliminary data.</text>
</comment>
<keyword evidence="1" id="KW-0472">Membrane</keyword>
<sequence length="385" mass="42959">MATVFFDSEGLLLMDIMPYGTTINSDGYIANLKKLLVRLSRVRRHREKQDVLLLHDNAQQYGDKTNCSNFRGISLLLTSYKILSNILLRRLTPYVDEIIGDHQCGFRRNRSTIDQIFCIRQILEKKWEYKVRTLHYEKLTDVSSLANAQTSPSTSTSTFLCREIFLFSYYMKPELCMSLNPMALIVVVMTLIAIVLEYIMEMIDCGCVDCDCGYDGFFDYGCNDFDCDCSDFDCANIGFDSGYVVFDCLVLNLIVVVLALVAIIVASIVVVIIGCGCDDFDHCYDGFCCGCGDSDCSFVVVALVVAVLALIVIVAVMTLIVVVVTLIVVVIILIVVVLEFIVTMINIVVVLALIVIVLASILVVLNFIMVVLTLIFMVTVILLLR</sequence>
<accession>A0ABQ8S8D7</accession>
<keyword evidence="3" id="KW-1185">Reference proteome</keyword>
<dbReference type="InterPro" id="IPR036397">
    <property type="entry name" value="RNaseH_sf"/>
</dbReference>
<dbReference type="InterPro" id="IPR001888">
    <property type="entry name" value="Transposase_1"/>
</dbReference>